<gene>
    <name evidence="9" type="primary">hycG2</name>
    <name evidence="9" type="ORF">AXFE_32180</name>
</gene>
<dbReference type="Proteomes" id="UP000032360">
    <property type="component" value="Unassembled WGS sequence"/>
</dbReference>
<dbReference type="PATRIC" id="fig|1280514.3.peg.4306"/>
<evidence type="ECO:0000256" key="7">
    <source>
        <dbReference type="ARBA" id="ARBA00023014"/>
    </source>
</evidence>
<evidence type="ECO:0000256" key="1">
    <source>
        <dbReference type="ARBA" id="ARBA00001966"/>
    </source>
</evidence>
<sequence length="269" mass="29066">MKNWTLKGLVAGKATTNWPNSGDNDGQDGVAGMPIFDPKQCSLGCQTCVQVCPTKAFSVEKNNLDEVSVSLDYGRCINCQICVETCPSEALKSSPQRAMVSRSKSDLVSSDLEGEPEVNRLQSRISSIFRGSLHLRHVDAGSCNGCESELGALNSPFYNLHRLGIFFTPSPRFADVLLVTGPVVPQMKEPLLRTWEAMPRPRFVVAAGTCAISGAPFDFGYSGGYGLSDLLPIDIFIPGCPPTPAELIHGLLLLTDRIDQKIHGGRNEP</sequence>
<dbReference type="Pfam" id="PF01058">
    <property type="entry name" value="Oxidored_q6"/>
    <property type="match status" value="1"/>
</dbReference>
<comment type="similarity">
    <text evidence="2">Belongs to the complex I 20 kDa subunit family.</text>
</comment>
<evidence type="ECO:0000256" key="5">
    <source>
        <dbReference type="ARBA" id="ARBA00022723"/>
    </source>
</evidence>
<dbReference type="GO" id="GO:0016829">
    <property type="term" value="F:lyase activity"/>
    <property type="evidence" value="ECO:0007669"/>
    <property type="project" value="UniProtKB-KW"/>
</dbReference>
<dbReference type="SUPFAM" id="SSF54862">
    <property type="entry name" value="4Fe-4S ferredoxins"/>
    <property type="match status" value="1"/>
</dbReference>
<dbReference type="GO" id="GO:0046872">
    <property type="term" value="F:metal ion binding"/>
    <property type="evidence" value="ECO:0007669"/>
    <property type="project" value="UniProtKB-KW"/>
</dbReference>
<dbReference type="InterPro" id="IPR006137">
    <property type="entry name" value="NADH_UbQ_OxRdtase-like_20kDa"/>
</dbReference>
<dbReference type="EMBL" id="JXYS01000110">
    <property type="protein sequence ID" value="KJF15933.1"/>
    <property type="molecule type" value="Genomic_DNA"/>
</dbReference>
<comment type="caution">
    <text evidence="9">The sequence shown here is derived from an EMBL/GenBank/DDBJ whole genome shotgun (WGS) entry which is preliminary data.</text>
</comment>
<evidence type="ECO:0000256" key="3">
    <source>
        <dbReference type="ARBA" id="ARBA00010870"/>
    </source>
</evidence>
<keyword evidence="10" id="KW-1185">Reference proteome</keyword>
<dbReference type="Gene3D" id="3.40.50.12280">
    <property type="match status" value="1"/>
</dbReference>
<keyword evidence="9" id="KW-0456">Lyase</keyword>
<dbReference type="PANTHER" id="PTHR42989:SF1">
    <property type="entry name" value="FORMATE HYDROGENLYASE SUBUNIT 7-RELATED"/>
    <property type="match status" value="1"/>
</dbReference>
<dbReference type="AlphaFoldDB" id="A0A0D8HDD5"/>
<feature type="domain" description="4Fe-4S ferredoxin-type" evidence="8">
    <location>
        <begin position="67"/>
        <end position="96"/>
    </location>
</feature>
<evidence type="ECO:0000259" key="8">
    <source>
        <dbReference type="PROSITE" id="PS51379"/>
    </source>
</evidence>
<dbReference type="STRING" id="1280514.AXFE_32180"/>
<name>A0A0D8HDD5_9ACTN</name>
<keyword evidence="5" id="KW-0479">Metal-binding</keyword>
<keyword evidence="4" id="KW-0004">4Fe-4S</keyword>
<reference evidence="9 10" key="1">
    <citation type="submission" date="2015-01" db="EMBL/GenBank/DDBJ databases">
        <title>Draft genome of the acidophilic iron oxidizer Acidithrix ferrooxidans strain Py-F3.</title>
        <authorList>
            <person name="Poehlein A."/>
            <person name="Eisen S."/>
            <person name="Schloemann M."/>
            <person name="Johnson B.D."/>
            <person name="Daniel R."/>
            <person name="Muehling M."/>
        </authorList>
    </citation>
    <scope>NUCLEOTIDE SEQUENCE [LARGE SCALE GENOMIC DNA]</scope>
    <source>
        <strain evidence="9 10">Py-F3</strain>
    </source>
</reference>
<dbReference type="InterPro" id="IPR017900">
    <property type="entry name" value="4Fe4S_Fe_S_CS"/>
</dbReference>
<keyword evidence="7" id="KW-0411">Iron-sulfur</keyword>
<evidence type="ECO:0000256" key="4">
    <source>
        <dbReference type="ARBA" id="ARBA00022485"/>
    </source>
</evidence>
<comment type="cofactor">
    <cofactor evidence="1">
        <name>[4Fe-4S] cluster</name>
        <dbReference type="ChEBI" id="CHEBI:49883"/>
    </cofactor>
</comment>
<evidence type="ECO:0000313" key="10">
    <source>
        <dbReference type="Proteomes" id="UP000032360"/>
    </source>
</evidence>
<dbReference type="PROSITE" id="PS51379">
    <property type="entry name" value="4FE4S_FER_2"/>
    <property type="match status" value="2"/>
</dbReference>
<dbReference type="InterPro" id="IPR052375">
    <property type="entry name" value="Complex_I_20kDa-like"/>
</dbReference>
<organism evidence="9 10">
    <name type="scientific">Acidithrix ferrooxidans</name>
    <dbReference type="NCBI Taxonomy" id="1280514"/>
    <lineage>
        <taxon>Bacteria</taxon>
        <taxon>Bacillati</taxon>
        <taxon>Actinomycetota</taxon>
        <taxon>Acidimicrobiia</taxon>
        <taxon>Acidimicrobiales</taxon>
        <taxon>Acidimicrobiaceae</taxon>
        <taxon>Acidithrix</taxon>
    </lineage>
</organism>
<dbReference type="PANTHER" id="PTHR42989">
    <property type="entry name" value="HYDROGENASE-4 COMPONENT I"/>
    <property type="match status" value="1"/>
</dbReference>
<dbReference type="Gene3D" id="3.30.70.20">
    <property type="match status" value="1"/>
</dbReference>
<protein>
    <submittedName>
        <fullName evidence="9">Formate hydrogenlyase subunit 7</fullName>
    </submittedName>
</protein>
<feature type="domain" description="4Fe-4S ferredoxin-type" evidence="8">
    <location>
        <begin position="32"/>
        <end position="62"/>
    </location>
</feature>
<dbReference type="SUPFAM" id="SSF56770">
    <property type="entry name" value="HydA/Nqo6-like"/>
    <property type="match status" value="1"/>
</dbReference>
<dbReference type="GO" id="GO:0051539">
    <property type="term" value="F:4 iron, 4 sulfur cluster binding"/>
    <property type="evidence" value="ECO:0007669"/>
    <property type="project" value="UniProtKB-KW"/>
</dbReference>
<proteinExistence type="inferred from homology"/>
<evidence type="ECO:0000256" key="2">
    <source>
        <dbReference type="ARBA" id="ARBA00009173"/>
    </source>
</evidence>
<dbReference type="RefSeq" id="WP_052606883.1">
    <property type="nucleotide sequence ID" value="NZ_JXYS01000110.1"/>
</dbReference>
<accession>A0A0D8HDD5</accession>
<dbReference type="InterPro" id="IPR017896">
    <property type="entry name" value="4Fe4S_Fe-S-bd"/>
</dbReference>
<dbReference type="PROSITE" id="PS00198">
    <property type="entry name" value="4FE4S_FER_1"/>
    <property type="match status" value="1"/>
</dbReference>
<keyword evidence="6" id="KW-0408">Iron</keyword>
<evidence type="ECO:0000313" key="9">
    <source>
        <dbReference type="EMBL" id="KJF15933.1"/>
    </source>
</evidence>
<dbReference type="OrthoDB" id="9786737at2"/>
<dbReference type="Pfam" id="PF12838">
    <property type="entry name" value="Fer4_7"/>
    <property type="match status" value="1"/>
</dbReference>
<comment type="similarity">
    <text evidence="3">Belongs to the FrhG family.</text>
</comment>
<evidence type="ECO:0000256" key="6">
    <source>
        <dbReference type="ARBA" id="ARBA00023004"/>
    </source>
</evidence>